<evidence type="ECO:0000313" key="2">
    <source>
        <dbReference type="EMBL" id="TMN74292.1"/>
    </source>
</evidence>
<accession>A0AAQ2IQZ3</accession>
<organism evidence="2 3">
    <name type="scientific">Pseudoalteromonas piscicida</name>
    <dbReference type="NCBI Taxonomy" id="43662"/>
    <lineage>
        <taxon>Bacteria</taxon>
        <taxon>Pseudomonadati</taxon>
        <taxon>Pseudomonadota</taxon>
        <taxon>Gammaproteobacteria</taxon>
        <taxon>Alteromonadales</taxon>
        <taxon>Pseudoalteromonadaceae</taxon>
        <taxon>Pseudoalteromonas</taxon>
    </lineage>
</organism>
<reference evidence="2 3" key="1">
    <citation type="submission" date="2017-12" db="EMBL/GenBank/DDBJ databases">
        <authorList>
            <person name="Paulsen S."/>
            <person name="Gram L.K."/>
        </authorList>
    </citation>
    <scope>NUCLEOTIDE SEQUENCE [LARGE SCALE GENOMIC DNA]</scope>
    <source>
        <strain evidence="2 3">S1607</strain>
    </source>
</reference>
<gene>
    <name evidence="2" type="ORF">CWB74_19395</name>
</gene>
<evidence type="ECO:0000256" key="1">
    <source>
        <dbReference type="SAM" id="SignalP"/>
    </source>
</evidence>
<feature type="chain" id="PRO_5042945758" description="Cytochrome c domain-containing protein" evidence="1">
    <location>
        <begin position="21"/>
        <end position="579"/>
    </location>
</feature>
<keyword evidence="1" id="KW-0732">Signal</keyword>
<comment type="caution">
    <text evidence="2">The sequence shown here is derived from an EMBL/GenBank/DDBJ whole genome shotgun (WGS) entry which is preliminary data.</text>
</comment>
<reference evidence="3" key="2">
    <citation type="submission" date="2019-06" db="EMBL/GenBank/DDBJ databases">
        <title>Co-occurence of chitin degradation, pigmentation and bioactivity in marine Pseudoalteromonas.</title>
        <authorList>
            <person name="Sonnenschein E.C."/>
            <person name="Bech P.K."/>
        </authorList>
    </citation>
    <scope>NUCLEOTIDE SEQUENCE [LARGE SCALE GENOMIC DNA]</scope>
    <source>
        <strain evidence="3">S1607</strain>
    </source>
</reference>
<protein>
    <recommendedName>
        <fullName evidence="4">Cytochrome c domain-containing protein</fullName>
    </recommendedName>
</protein>
<dbReference type="EMBL" id="PNEL01000058">
    <property type="protein sequence ID" value="TMN74292.1"/>
    <property type="molecule type" value="Genomic_DNA"/>
</dbReference>
<name>A0AAQ2IQZ3_PSEO7</name>
<evidence type="ECO:0000313" key="3">
    <source>
        <dbReference type="Proteomes" id="UP000305423"/>
    </source>
</evidence>
<evidence type="ECO:0008006" key="4">
    <source>
        <dbReference type="Google" id="ProtNLM"/>
    </source>
</evidence>
<dbReference type="Proteomes" id="UP000305423">
    <property type="component" value="Unassembled WGS sequence"/>
</dbReference>
<sequence>MVNVVQVILFLSCLSFFVVAKEANSTQQLPDGYIYSGQGDPITKRRPEPTTIEVLINKKYFEICEEELGQIPVEKVDCTLAQPIPMTRTMADGSVVSLNRHNTPASIPRFGSGSEQVSFNSSGFADITTCDKPSAIFRDMKNVGCVPGDRIKYINNVLANGNKVDWVYICRKNNKIMDDPHLYNELGMIGYNRDTGKTCFFAGQPTLEAEVKGKWTLTSVDEKTGKTREEIKNKAAIPLVTGKEIPPPNFTDFDPESVKHWSLPVGGCVGCHSQGPFVRFPFTEPVACAVDPKTQSCSQHYNSIKECEAARENMPRRERLNTKCESVIPKRRPGMLYDPISPFDQKGELAAYIDELAQSEGFDTEDGYYKNLKKNEWNHPMRLMDEEAKPCTVCHAIGNADYGDRFVHAGFVLGQLNPADVKKYHIRSKLYLSNVSKSLRNEGFHDKKVLTDGLLPLNLEHDSVAERNAEREKQSIARYIKAIKHIKGCSAKDNNCSWDEHWTMIRVKEQPLKYLQDHCSFCHTSDMASPRLVTETDFKRLEIRERIINRLYETVNPMPPSGQFPDDVKAVLTEYLRAK</sequence>
<dbReference type="RefSeq" id="WP_045963606.1">
    <property type="nucleotide sequence ID" value="NZ_JXXW01000026.1"/>
</dbReference>
<dbReference type="AlphaFoldDB" id="A0AAQ2IQZ3"/>
<proteinExistence type="predicted"/>
<feature type="signal peptide" evidence="1">
    <location>
        <begin position="1"/>
        <end position="20"/>
    </location>
</feature>